<sequence length="312" mass="35861">MKTAAPTNYIRHMNAFFAQVRRDDRLHANHVSLYMALFQIWNQHHFKKSFPILREEVIALCCIGSMNTYTRCIKELHSYGYIMYQQGRLTLPGIVTIRSFPGSCDDDTTQLQLFDELKGGESGMNNIRSGRKSDTGTCIINAIIPCRKIATGSYRRNATMPCRKSDTIPVAILRRFYNKQINNYKRERENRLSLSKKNYKDEIKNPQLDQYTPGAENADAAERVLPTLPQVQEFFNANVYPSLEAGKFFHHYQANGWQQAGKTLITDWQAAAHKWILNIHPLKIVTHEKNTKQPAGPGRLHVNENKSYSEPL</sequence>
<dbReference type="EMBL" id="FUZZ01000005">
    <property type="protein sequence ID" value="SKD09415.1"/>
    <property type="molecule type" value="Genomic_DNA"/>
</dbReference>
<evidence type="ECO:0000256" key="1">
    <source>
        <dbReference type="SAM" id="MobiDB-lite"/>
    </source>
</evidence>
<dbReference type="STRING" id="393003.SAMN05660461_5303"/>
<evidence type="ECO:0000313" key="2">
    <source>
        <dbReference type="EMBL" id="SKD09415.1"/>
    </source>
</evidence>
<accession>A0A1T5P9I5</accession>
<keyword evidence="3" id="KW-1185">Reference proteome</keyword>
<feature type="region of interest" description="Disordered" evidence="1">
    <location>
        <begin position="289"/>
        <end position="312"/>
    </location>
</feature>
<proteinExistence type="predicted"/>
<name>A0A1T5P9I5_9BACT</name>
<dbReference type="Proteomes" id="UP000190166">
    <property type="component" value="Unassembled WGS sequence"/>
</dbReference>
<protein>
    <submittedName>
        <fullName evidence="2">Uncharacterized protein</fullName>
    </submittedName>
</protein>
<dbReference type="AlphaFoldDB" id="A0A1T5P9I5"/>
<organism evidence="2 3">
    <name type="scientific">Chitinophaga ginsengisegetis</name>
    <dbReference type="NCBI Taxonomy" id="393003"/>
    <lineage>
        <taxon>Bacteria</taxon>
        <taxon>Pseudomonadati</taxon>
        <taxon>Bacteroidota</taxon>
        <taxon>Chitinophagia</taxon>
        <taxon>Chitinophagales</taxon>
        <taxon>Chitinophagaceae</taxon>
        <taxon>Chitinophaga</taxon>
    </lineage>
</organism>
<reference evidence="2 3" key="1">
    <citation type="submission" date="2017-02" db="EMBL/GenBank/DDBJ databases">
        <authorList>
            <person name="Peterson S.W."/>
        </authorList>
    </citation>
    <scope>NUCLEOTIDE SEQUENCE [LARGE SCALE GENOMIC DNA]</scope>
    <source>
        <strain evidence="2 3">DSM 18108</strain>
    </source>
</reference>
<gene>
    <name evidence="2" type="ORF">SAMN05660461_5303</name>
</gene>
<dbReference type="RefSeq" id="WP_079472580.1">
    <property type="nucleotide sequence ID" value="NZ_FUZZ01000005.1"/>
</dbReference>
<evidence type="ECO:0000313" key="3">
    <source>
        <dbReference type="Proteomes" id="UP000190166"/>
    </source>
</evidence>